<accession>A0A379QND1</accession>
<name>A0A379QND1_SALER</name>
<reference evidence="1 2" key="1">
    <citation type="submission" date="2018-06" db="EMBL/GenBank/DDBJ databases">
        <authorList>
            <consortium name="Pathogen Informatics"/>
            <person name="Doyle S."/>
        </authorList>
    </citation>
    <scope>NUCLEOTIDE SEQUENCE [LARGE SCALE GENOMIC DNA]</scope>
    <source>
        <strain evidence="1 2">NCTC10252</strain>
    </source>
</reference>
<proteinExistence type="predicted"/>
<organism evidence="1 2">
    <name type="scientific">Salmonella enterica</name>
    <name type="common">Salmonella choleraesuis</name>
    <dbReference type="NCBI Taxonomy" id="28901"/>
    <lineage>
        <taxon>Bacteria</taxon>
        <taxon>Pseudomonadati</taxon>
        <taxon>Pseudomonadota</taxon>
        <taxon>Gammaproteobacteria</taxon>
        <taxon>Enterobacterales</taxon>
        <taxon>Enterobacteriaceae</taxon>
        <taxon>Salmonella</taxon>
    </lineage>
</organism>
<evidence type="ECO:0000313" key="1">
    <source>
        <dbReference type="EMBL" id="SUF57532.1"/>
    </source>
</evidence>
<evidence type="ECO:0000313" key="2">
    <source>
        <dbReference type="Proteomes" id="UP000254597"/>
    </source>
</evidence>
<dbReference type="Proteomes" id="UP000254597">
    <property type="component" value="Unassembled WGS sequence"/>
</dbReference>
<gene>
    <name evidence="1" type="ORF">NCTC10252_02801</name>
</gene>
<dbReference type="AlphaFoldDB" id="A0A379QND1"/>
<dbReference type="EMBL" id="UGWP01000004">
    <property type="protein sequence ID" value="SUF57532.1"/>
    <property type="molecule type" value="Genomic_DNA"/>
</dbReference>
<protein>
    <submittedName>
        <fullName evidence="1">Uncharacterized protein</fullName>
    </submittedName>
</protein>
<sequence>MRGWYLKSPGKYFSDRNKILFEVIVKKLLLTAALLALAGCTHTTYTEATRADGSTVKHVAIAPGTKITTAAGGCIDSTNAAAACQAK</sequence>